<dbReference type="InterPro" id="IPR036259">
    <property type="entry name" value="MFS_trans_sf"/>
</dbReference>
<keyword evidence="2 4" id="KW-1133">Transmembrane helix</keyword>
<dbReference type="SUPFAM" id="SSF103473">
    <property type="entry name" value="MFS general substrate transporter"/>
    <property type="match status" value="1"/>
</dbReference>
<dbReference type="RefSeq" id="WP_188675930.1">
    <property type="nucleotide sequence ID" value="NZ_BMKA01000003.1"/>
</dbReference>
<comment type="caution">
    <text evidence="6">The sequence shown here is derived from an EMBL/GenBank/DDBJ whole genome shotgun (WGS) entry which is preliminary data.</text>
</comment>
<feature type="transmembrane region" description="Helical" evidence="4">
    <location>
        <begin position="197"/>
        <end position="216"/>
    </location>
</feature>
<dbReference type="PANTHER" id="PTHR23521">
    <property type="entry name" value="TRANSPORTER MFS SUPERFAMILY"/>
    <property type="match status" value="1"/>
</dbReference>
<evidence type="ECO:0000313" key="6">
    <source>
        <dbReference type="EMBL" id="GGA23620.1"/>
    </source>
</evidence>
<dbReference type="AlphaFoldDB" id="A0A916VRR9"/>
<feature type="transmembrane region" description="Helical" evidence="4">
    <location>
        <begin position="96"/>
        <end position="114"/>
    </location>
</feature>
<evidence type="ECO:0000256" key="1">
    <source>
        <dbReference type="ARBA" id="ARBA00022692"/>
    </source>
</evidence>
<organism evidence="6 7">
    <name type="scientific">Neptunicoccus cionae</name>
    <dbReference type="NCBI Taxonomy" id="2035344"/>
    <lineage>
        <taxon>Bacteria</taxon>
        <taxon>Pseudomonadati</taxon>
        <taxon>Pseudomonadota</taxon>
        <taxon>Alphaproteobacteria</taxon>
        <taxon>Rhodobacterales</taxon>
        <taxon>Paracoccaceae</taxon>
        <taxon>Neptunicoccus</taxon>
    </lineage>
</organism>
<feature type="transmembrane region" description="Helical" evidence="4">
    <location>
        <begin position="42"/>
        <end position="60"/>
    </location>
</feature>
<sequence>MRLLISFAALFLSITFLQLSSGAIGPLDALSGHKLGFTNNEIGILGSAHFLGFFVGCWWSPRLMGSVGHTRAFAAFAAFGAIGAIAHPMLLDPSAWAVMRIMTGLCVAGCYTVIEAWMQAKLTNQTRGRVMGTYRVVDIGASSLAQLMIGVLEPASYVSYNLLAILCCACLFPLTLSRIEQPKVPAAPRLHPIRTAILSPLGAAGVMVAGTTSAAFRMVSPIYGQEIGLTAQQIGSFLATVLIGGAVAQFPVGYLADKFDRRHVLIGLSVASVVVCVGFSFVNPDTLGMVYLMAALFGLMTFPIFSVSAAHANDFAKPENVVEVNASLMFIYAVGAIFSPVVASALITGFGPSALFLFISAAHVFLVVFGLARMGVRPTSGTKTRYKYVPRTSYIVGRLLRKKR</sequence>
<dbReference type="PANTHER" id="PTHR23521:SF3">
    <property type="entry name" value="MFS TRANSPORTER"/>
    <property type="match status" value="1"/>
</dbReference>
<proteinExistence type="predicted"/>
<feature type="domain" description="Major facilitator superfamily (MFS) profile" evidence="5">
    <location>
        <begin position="198"/>
        <end position="404"/>
    </location>
</feature>
<feature type="transmembrane region" description="Helical" evidence="4">
    <location>
        <begin position="353"/>
        <end position="376"/>
    </location>
</feature>
<protein>
    <submittedName>
        <fullName evidence="6">MFS transporter</fullName>
    </submittedName>
</protein>
<dbReference type="InterPro" id="IPR011701">
    <property type="entry name" value="MFS"/>
</dbReference>
<keyword evidence="7" id="KW-1185">Reference proteome</keyword>
<reference evidence="6" key="1">
    <citation type="journal article" date="2014" name="Int. J. Syst. Evol. Microbiol.">
        <title>Complete genome sequence of Corynebacterium casei LMG S-19264T (=DSM 44701T), isolated from a smear-ripened cheese.</title>
        <authorList>
            <consortium name="US DOE Joint Genome Institute (JGI-PGF)"/>
            <person name="Walter F."/>
            <person name="Albersmeier A."/>
            <person name="Kalinowski J."/>
            <person name="Ruckert C."/>
        </authorList>
    </citation>
    <scope>NUCLEOTIDE SEQUENCE</scope>
    <source>
        <strain evidence="6">CGMCC 1.15880</strain>
    </source>
</reference>
<feature type="transmembrane region" description="Helical" evidence="4">
    <location>
        <begin position="72"/>
        <end position="90"/>
    </location>
</feature>
<dbReference type="PROSITE" id="PS50850">
    <property type="entry name" value="MFS"/>
    <property type="match status" value="1"/>
</dbReference>
<name>A0A916VRR9_9RHOB</name>
<keyword evidence="1 4" id="KW-0812">Transmembrane</keyword>
<feature type="transmembrane region" description="Helical" evidence="4">
    <location>
        <begin position="263"/>
        <end position="282"/>
    </location>
</feature>
<feature type="transmembrane region" description="Helical" evidence="4">
    <location>
        <begin position="288"/>
        <end position="312"/>
    </location>
</feature>
<dbReference type="Gene3D" id="1.20.1250.20">
    <property type="entry name" value="MFS general substrate transporter like domains"/>
    <property type="match status" value="2"/>
</dbReference>
<dbReference type="CDD" id="cd17477">
    <property type="entry name" value="MFS_YcaD_like"/>
    <property type="match status" value="1"/>
</dbReference>
<dbReference type="InterPro" id="IPR020846">
    <property type="entry name" value="MFS_dom"/>
</dbReference>
<dbReference type="GO" id="GO:0022857">
    <property type="term" value="F:transmembrane transporter activity"/>
    <property type="evidence" value="ECO:0007669"/>
    <property type="project" value="InterPro"/>
</dbReference>
<evidence type="ECO:0000256" key="3">
    <source>
        <dbReference type="ARBA" id="ARBA00023136"/>
    </source>
</evidence>
<evidence type="ECO:0000313" key="7">
    <source>
        <dbReference type="Proteomes" id="UP000628017"/>
    </source>
</evidence>
<dbReference type="InterPro" id="IPR047200">
    <property type="entry name" value="MFS_YcaD-like"/>
</dbReference>
<evidence type="ECO:0000259" key="5">
    <source>
        <dbReference type="PROSITE" id="PS50850"/>
    </source>
</evidence>
<feature type="transmembrane region" description="Helical" evidence="4">
    <location>
        <begin position="236"/>
        <end position="256"/>
    </location>
</feature>
<feature type="transmembrane region" description="Helical" evidence="4">
    <location>
        <begin position="324"/>
        <end position="347"/>
    </location>
</feature>
<reference evidence="6" key="2">
    <citation type="submission" date="2020-09" db="EMBL/GenBank/DDBJ databases">
        <authorList>
            <person name="Sun Q."/>
            <person name="Zhou Y."/>
        </authorList>
    </citation>
    <scope>NUCLEOTIDE SEQUENCE</scope>
    <source>
        <strain evidence="6">CGMCC 1.15880</strain>
    </source>
</reference>
<feature type="transmembrane region" description="Helical" evidence="4">
    <location>
        <begin position="134"/>
        <end position="152"/>
    </location>
</feature>
<dbReference type="Pfam" id="PF07690">
    <property type="entry name" value="MFS_1"/>
    <property type="match status" value="1"/>
</dbReference>
<dbReference type="GO" id="GO:0005886">
    <property type="term" value="C:plasma membrane"/>
    <property type="evidence" value="ECO:0007669"/>
    <property type="project" value="TreeGrafter"/>
</dbReference>
<evidence type="ECO:0000256" key="2">
    <source>
        <dbReference type="ARBA" id="ARBA00022989"/>
    </source>
</evidence>
<gene>
    <name evidence="6" type="ORF">GCM10011498_25640</name>
</gene>
<keyword evidence="3 4" id="KW-0472">Membrane</keyword>
<evidence type="ECO:0000256" key="4">
    <source>
        <dbReference type="SAM" id="Phobius"/>
    </source>
</evidence>
<accession>A0A916VRR9</accession>
<dbReference type="EMBL" id="BMKA01000003">
    <property type="protein sequence ID" value="GGA23620.1"/>
    <property type="molecule type" value="Genomic_DNA"/>
</dbReference>
<feature type="transmembrane region" description="Helical" evidence="4">
    <location>
        <begin position="158"/>
        <end position="176"/>
    </location>
</feature>
<dbReference type="Proteomes" id="UP000628017">
    <property type="component" value="Unassembled WGS sequence"/>
</dbReference>